<feature type="region of interest" description="Disordered" evidence="1">
    <location>
        <begin position="207"/>
        <end position="241"/>
    </location>
</feature>
<feature type="compositionally biased region" description="Low complexity" evidence="1">
    <location>
        <begin position="124"/>
        <end position="136"/>
    </location>
</feature>
<protein>
    <recommendedName>
        <fullName evidence="2">BEN domain-containing protein</fullName>
    </recommendedName>
</protein>
<feature type="region of interest" description="Disordered" evidence="1">
    <location>
        <begin position="102"/>
        <end position="155"/>
    </location>
</feature>
<dbReference type="AlphaFoldDB" id="A0JCS8"/>
<evidence type="ECO:0000313" key="3">
    <source>
        <dbReference type="EMBL" id="ABK57023.1"/>
    </source>
</evidence>
<feature type="region of interest" description="Disordered" evidence="1">
    <location>
        <begin position="619"/>
        <end position="639"/>
    </location>
</feature>
<reference evidence="3" key="1">
    <citation type="submission" date="2007-01" db="EMBL/GenBank/DDBJ databases">
        <title>Direct Submission.</title>
        <authorList>
            <person name="Desjardins C.A."/>
            <person name="Gundersen-Rindal D.E."/>
            <person name="Hostetler J.B."/>
            <person name="Tallon L.J."/>
            <person name="Utterback T.R."/>
            <person name="Fuester R.W."/>
            <person name="Schatz M.C."/>
            <person name="Pedroni M.J."/>
            <person name="Fadrosh D.W."/>
            <person name="Haas B.J."/>
            <person name="Toms B.S."/>
            <person name="Chen D."/>
            <person name="Nene V."/>
        </authorList>
    </citation>
    <scope>NUCLEOTIDE SEQUENCE</scope>
</reference>
<feature type="domain" description="BEN" evidence="2">
    <location>
        <begin position="787"/>
        <end position="891"/>
    </location>
</feature>
<dbReference type="GO" id="GO:0003677">
    <property type="term" value="F:DNA binding"/>
    <property type="evidence" value="ECO:0007669"/>
    <property type="project" value="InterPro"/>
</dbReference>
<feature type="region of interest" description="Disordered" evidence="1">
    <location>
        <begin position="406"/>
        <end position="515"/>
    </location>
</feature>
<feature type="compositionally biased region" description="Polar residues" evidence="1">
    <location>
        <begin position="445"/>
        <end position="466"/>
    </location>
</feature>
<organism evidence="3">
    <name type="scientific">Glyptapanteles indiensis</name>
    <name type="common">Parasitoid wasp</name>
    <dbReference type="NCBI Taxonomy" id="92994"/>
    <lineage>
        <taxon>Eukaryota</taxon>
        <taxon>Metazoa</taxon>
        <taxon>Ecdysozoa</taxon>
        <taxon>Arthropoda</taxon>
        <taxon>Hexapoda</taxon>
        <taxon>Insecta</taxon>
        <taxon>Pterygota</taxon>
        <taxon>Neoptera</taxon>
        <taxon>Endopterygota</taxon>
        <taxon>Hymenoptera</taxon>
        <taxon>Apocrita</taxon>
        <taxon>Ichneumonoidea</taxon>
        <taxon>Braconidae</taxon>
        <taxon>Microgastrinae</taxon>
        <taxon>Glyptapanteles</taxon>
    </lineage>
</organism>
<gene>
    <name evidence="3" type="ORF">GIP_L1_00370</name>
</gene>
<feature type="region of interest" description="Disordered" evidence="1">
    <location>
        <begin position="372"/>
        <end position="391"/>
    </location>
</feature>
<dbReference type="InterPro" id="IPR018379">
    <property type="entry name" value="BEN_domain"/>
</dbReference>
<feature type="compositionally biased region" description="Polar residues" evidence="1">
    <location>
        <begin position="108"/>
        <end position="117"/>
    </location>
</feature>
<feature type="compositionally biased region" description="Low complexity" evidence="1">
    <location>
        <begin position="467"/>
        <end position="484"/>
    </location>
</feature>
<feature type="compositionally biased region" description="Low complexity" evidence="1">
    <location>
        <begin position="207"/>
        <end position="220"/>
    </location>
</feature>
<dbReference type="EMBL" id="AC191960">
    <property type="protein sequence ID" value="ABK57023.1"/>
    <property type="molecule type" value="Genomic_DNA"/>
</dbReference>
<dbReference type="PROSITE" id="PS51457">
    <property type="entry name" value="BEN"/>
    <property type="match status" value="1"/>
</dbReference>
<proteinExistence type="predicted"/>
<feature type="compositionally biased region" description="Polar residues" evidence="1">
    <location>
        <begin position="221"/>
        <end position="239"/>
    </location>
</feature>
<accession>A0JCS8</accession>
<feature type="compositionally biased region" description="Polar residues" evidence="1">
    <location>
        <begin position="494"/>
        <end position="511"/>
    </location>
</feature>
<sequence length="897" mass="101699">MKRSGNNRRAFYVVQFIELPFEGIDDYVCVPYTWMVVRRATDQKAAVAYPKGEDPFNTRDRVKRQERYDDEWRFYMAAVKYESDTYRDAEYWIATRNDYGPSVEKESTMSATPTRLTVNKKLRSANQSNSSKSNNNPRKPLPRISIKRPALSEPKKHFNEKRLKLDEAAQSSSVVVNDANAQPGCLKREEPIIIQDNQSMECNLTEGTAAAASTGESSSSQRTNKSVQESSPTQEQQELNMPLMNDVTPTVVIDDDEKVQPTSVIEHPLFSIQVLSQVAEQPELVQGPNISVAPSMKMTHNDQELHTNDVVNNESTSLPLPNLLKMSANLYSHITGARRLVPIQEPVEKRIRLMNFERNPVLAAQNQSNFMDQTGSLSTHSVDKQSSVVSQNQSLLAHDQYVTRPLQNQYRLTNQDNSEQELLRRPTESNNFKHRPNSRTIRMRTPSNRQNSTHSSNPSYQISELPQQRQSQSNQHDSQRQQQRPKIRVGISITPKNNRQKPTLQGVTKTTPAPILSKVRNSIRQSLSIPHNDYLLNEHQLQASQNESLLVNGNHQNVMNNACQTDECMVEEPLSPYHEETSDSDAVTDHEVISDHEMSSDEAPVETMNNRYCSGIASERSSANRPTATQNLTSPNNQTHPRVVLEQQMLDNFSTLFTQMGSTLRYTCDMYNNLRSSILETADTYRNLLDAVERFNGGRNSTSNASSLSNLTPIVPQATEERHIEVTARAISSHENQHSNNVSDKAPKKKHNNLRRFVLPPEYDPHDTRWTLKYPTNLPGLVELMPQSDIYVSYGELKYCQQVSKDCKSLARRLLPEVFNRKALGVCLSMSEKAQASNNVGSNLRPELDEHASKVLLNFVIDYGLQCGWNTDLKPILKTLHSKVQEIRLRSGVMVKC</sequence>
<evidence type="ECO:0000256" key="1">
    <source>
        <dbReference type="SAM" id="MobiDB-lite"/>
    </source>
</evidence>
<name>A0JCS8_GLYIN</name>
<evidence type="ECO:0000259" key="2">
    <source>
        <dbReference type="PROSITE" id="PS51457"/>
    </source>
</evidence>
<feature type="compositionally biased region" description="Polar residues" evidence="1">
    <location>
        <begin position="406"/>
        <end position="417"/>
    </location>
</feature>
<dbReference type="Pfam" id="PF10523">
    <property type="entry name" value="BEN"/>
    <property type="match status" value="1"/>
</dbReference>